<dbReference type="KEGG" id="halc:EY643_08500"/>
<dbReference type="GO" id="GO:0016810">
    <property type="term" value="F:hydrolase activity, acting on carbon-nitrogen (but not peptide) bonds"/>
    <property type="evidence" value="ECO:0007669"/>
    <property type="project" value="InterPro"/>
</dbReference>
<dbReference type="CDD" id="cd01299">
    <property type="entry name" value="Met_dep_hydrolase_A"/>
    <property type="match status" value="1"/>
</dbReference>
<dbReference type="InterPro" id="IPR057744">
    <property type="entry name" value="OTAase-like"/>
</dbReference>
<dbReference type="Pfam" id="PF01979">
    <property type="entry name" value="Amidohydro_1"/>
    <property type="match status" value="1"/>
</dbReference>
<evidence type="ECO:0000256" key="1">
    <source>
        <dbReference type="SAM" id="SignalP"/>
    </source>
</evidence>
<dbReference type="InterPro" id="IPR051781">
    <property type="entry name" value="Metallo-dep_Hydrolase"/>
</dbReference>
<dbReference type="PANTHER" id="PTHR43135">
    <property type="entry name" value="ALPHA-D-RIBOSE 1-METHYLPHOSPHONATE 5-TRIPHOSPHATE DIPHOSPHATASE"/>
    <property type="match status" value="1"/>
</dbReference>
<proteinExistence type="predicted"/>
<dbReference type="SUPFAM" id="SSF51338">
    <property type="entry name" value="Composite domain of metallo-dependent hydrolases"/>
    <property type="match status" value="1"/>
</dbReference>
<protein>
    <submittedName>
        <fullName evidence="3">Amidohydrolase family protein</fullName>
    </submittedName>
</protein>
<dbReference type="RefSeq" id="WP_152661798.1">
    <property type="nucleotide sequence ID" value="NZ_CP036422.1"/>
</dbReference>
<dbReference type="Proteomes" id="UP000326287">
    <property type="component" value="Chromosome"/>
</dbReference>
<accession>A0A5P9NIP7</accession>
<dbReference type="SUPFAM" id="SSF51556">
    <property type="entry name" value="Metallo-dependent hydrolases"/>
    <property type="match status" value="1"/>
</dbReference>
<evidence type="ECO:0000313" key="3">
    <source>
        <dbReference type="EMBL" id="QFU75691.1"/>
    </source>
</evidence>
<dbReference type="OrthoDB" id="9782972at2"/>
<keyword evidence="4" id="KW-1185">Reference proteome</keyword>
<dbReference type="InterPro" id="IPR011059">
    <property type="entry name" value="Metal-dep_hydrolase_composite"/>
</dbReference>
<keyword evidence="3" id="KW-0378">Hydrolase</keyword>
<feature type="chain" id="PRO_5025044169" evidence="1">
    <location>
        <begin position="24"/>
        <end position="435"/>
    </location>
</feature>
<feature type="signal peptide" evidence="1">
    <location>
        <begin position="1"/>
        <end position="23"/>
    </location>
</feature>
<dbReference type="InterPro" id="IPR006680">
    <property type="entry name" value="Amidohydro-rel"/>
</dbReference>
<evidence type="ECO:0000259" key="2">
    <source>
        <dbReference type="Pfam" id="PF01979"/>
    </source>
</evidence>
<gene>
    <name evidence="3" type="ORF">EY643_08500</name>
</gene>
<dbReference type="Gene3D" id="3.20.20.140">
    <property type="entry name" value="Metal-dependent hydrolases"/>
    <property type="match status" value="1"/>
</dbReference>
<dbReference type="InterPro" id="IPR032466">
    <property type="entry name" value="Metal_Hydrolase"/>
</dbReference>
<feature type="domain" description="Amidohydrolase-related" evidence="2">
    <location>
        <begin position="78"/>
        <end position="426"/>
    </location>
</feature>
<sequence>MKGFLRAALAVALGGAASVTAQAGTVIYCGQLVQVEPLKMLERQTIRLSGNRISAVEEGYQSPALEDEVIDLKSATCMPGLMDMHVHLAHEFSAHAYMEDFTLNAVDYGIRAAVNAEKTLMAGFTQVRELADKSFGSSIAVRNAIDKGLVVGPRVIASGQSIATTGGHADLTNGRQRQLMFDVGPTGGVIDGPIEARKAVRQRYKNGADMIKITATGGVLSPAKSGQNPQFMADELAAIVATAHDYGMPVAAHAHGTEGMYRAVEAGVDSVEHGTYMDEKTMKLMKKQGTWMVPTLMAGKWVQDKAETDGFFPEMVRSKAAVIGPLMMDTFTRAYEFGVPIAYGTDTGVSAHGDNGEEFALMVAGGMKPLEAIRSATLNGALLTRTDSELGKLDSGYLADIVAVQDDPRDDITTMERVAFVMKDGVVYKDVVRRD</sequence>
<reference evidence="3 4" key="1">
    <citation type="submission" date="2019-02" db="EMBL/GenBank/DDBJ databases">
        <authorList>
            <person name="Li S.-H."/>
        </authorList>
    </citation>
    <scope>NUCLEOTIDE SEQUENCE [LARGE SCALE GENOMIC DNA]</scope>
    <source>
        <strain evidence="3 4">IMCC14385</strain>
    </source>
</reference>
<dbReference type="AlphaFoldDB" id="A0A5P9NIP7"/>
<name>A0A5P9NIP7_9GAMM</name>
<evidence type="ECO:0000313" key="4">
    <source>
        <dbReference type="Proteomes" id="UP000326287"/>
    </source>
</evidence>
<dbReference type="Gene3D" id="2.30.40.10">
    <property type="entry name" value="Urease, subunit C, domain 1"/>
    <property type="match status" value="1"/>
</dbReference>
<organism evidence="3 4">
    <name type="scientific">Halioglobus maricola</name>
    <dbReference type="NCBI Taxonomy" id="2601894"/>
    <lineage>
        <taxon>Bacteria</taxon>
        <taxon>Pseudomonadati</taxon>
        <taxon>Pseudomonadota</taxon>
        <taxon>Gammaproteobacteria</taxon>
        <taxon>Cellvibrionales</taxon>
        <taxon>Halieaceae</taxon>
        <taxon>Halioglobus</taxon>
    </lineage>
</organism>
<dbReference type="EMBL" id="CP036422">
    <property type="protein sequence ID" value="QFU75691.1"/>
    <property type="molecule type" value="Genomic_DNA"/>
</dbReference>
<dbReference type="PANTHER" id="PTHR43135:SF3">
    <property type="entry name" value="ALPHA-D-RIBOSE 1-METHYLPHOSPHONATE 5-TRIPHOSPHATE DIPHOSPHATASE"/>
    <property type="match status" value="1"/>
</dbReference>
<keyword evidence="1" id="KW-0732">Signal</keyword>